<accession>A0A9P6KCD6</accession>
<reference evidence="1" key="1">
    <citation type="journal article" date="2020" name="Fungal Divers.">
        <title>Resolving the Mortierellaceae phylogeny through synthesis of multi-gene phylogenetics and phylogenomics.</title>
        <authorList>
            <person name="Vandepol N."/>
            <person name="Liber J."/>
            <person name="Desiro A."/>
            <person name="Na H."/>
            <person name="Kennedy M."/>
            <person name="Barry K."/>
            <person name="Grigoriev I.V."/>
            <person name="Miller A.N."/>
            <person name="O'Donnell K."/>
            <person name="Stajich J.E."/>
            <person name="Bonito G."/>
        </authorList>
    </citation>
    <scope>NUCLEOTIDE SEQUENCE</scope>
    <source>
        <strain evidence="1">KOD1015</strain>
    </source>
</reference>
<name>A0A9P6KCD6_9FUNG</name>
<keyword evidence="2" id="KW-1185">Reference proteome</keyword>
<evidence type="ECO:0000313" key="2">
    <source>
        <dbReference type="Proteomes" id="UP000780801"/>
    </source>
</evidence>
<proteinExistence type="predicted"/>
<dbReference type="AlphaFoldDB" id="A0A9P6KCD6"/>
<protein>
    <submittedName>
        <fullName evidence="1">Uncharacterized protein</fullName>
    </submittedName>
</protein>
<dbReference type="Proteomes" id="UP000780801">
    <property type="component" value="Unassembled WGS sequence"/>
</dbReference>
<dbReference type="Gene3D" id="1.25.40.720">
    <property type="entry name" value="Telomere length regulation protein 2, C-terminal domain"/>
    <property type="match status" value="1"/>
</dbReference>
<organism evidence="1 2">
    <name type="scientific">Lunasporangiospora selenospora</name>
    <dbReference type="NCBI Taxonomy" id="979761"/>
    <lineage>
        <taxon>Eukaryota</taxon>
        <taxon>Fungi</taxon>
        <taxon>Fungi incertae sedis</taxon>
        <taxon>Mucoromycota</taxon>
        <taxon>Mortierellomycotina</taxon>
        <taxon>Mortierellomycetes</taxon>
        <taxon>Mortierellales</taxon>
        <taxon>Mortierellaceae</taxon>
        <taxon>Lunasporangiospora</taxon>
    </lineage>
</organism>
<evidence type="ECO:0000313" key="1">
    <source>
        <dbReference type="EMBL" id="KAF9579701.1"/>
    </source>
</evidence>
<dbReference type="InterPro" id="IPR038528">
    <property type="entry name" value="TEL2_C_sf"/>
</dbReference>
<sequence>MATTAHERKPAPTFDSVTSQIALTQTRRFSQKSVIEASRPAPKANPFANLAPAFIGGLLGRWGGNRGAGMERGYDVLQRAPVVLLQKFVMTLGVLLYYSGNSTHLMAMTRELFQFFLALRYSIPPSQTAPPMAGLGNSPVMISDSLTSMLSTVSGSSTPAITSLKLPGDGSSLSPGVGGGGYGSNSRSVATGSQYDQRFNKDLVESILFGLLIMVTPSTSALPDELMVGEFYPEIMECQQWSMELWEEGQLSQGGAAEGGGKATMYCAALLQRCFELLKIDL</sequence>
<comment type="caution">
    <text evidence="1">The sequence shown here is derived from an EMBL/GenBank/DDBJ whole genome shotgun (WGS) entry which is preliminary data.</text>
</comment>
<gene>
    <name evidence="1" type="ORF">BGW38_003930</name>
</gene>
<dbReference type="EMBL" id="JAABOA010002559">
    <property type="protein sequence ID" value="KAF9579701.1"/>
    <property type="molecule type" value="Genomic_DNA"/>
</dbReference>
<dbReference type="OrthoDB" id="10258062at2759"/>